<dbReference type="InterPro" id="IPR015943">
    <property type="entry name" value="WD40/YVTN_repeat-like_dom_sf"/>
</dbReference>
<dbReference type="AlphaFoldDB" id="F4NW56"/>
<feature type="domain" description="NUC153" evidence="7">
    <location>
        <begin position="508"/>
        <end position="534"/>
    </location>
</feature>
<evidence type="ECO:0000256" key="3">
    <source>
        <dbReference type="ARBA" id="ARBA00022574"/>
    </source>
</evidence>
<dbReference type="OrthoDB" id="273340at2759"/>
<dbReference type="FunFam" id="2.130.10.10:FF:000980">
    <property type="entry name" value="Nucleolar protein 10"/>
    <property type="match status" value="1"/>
</dbReference>
<dbReference type="GO" id="GO:0005730">
    <property type="term" value="C:nucleolus"/>
    <property type="evidence" value="ECO:0000318"/>
    <property type="project" value="GO_Central"/>
</dbReference>
<evidence type="ECO:0000256" key="1">
    <source>
        <dbReference type="ARBA" id="ARBA00004604"/>
    </source>
</evidence>
<dbReference type="SMART" id="SM00320">
    <property type="entry name" value="WD40"/>
    <property type="match status" value="3"/>
</dbReference>
<feature type="compositionally biased region" description="Polar residues" evidence="6">
    <location>
        <begin position="602"/>
        <end position="613"/>
    </location>
</feature>
<sequence>MQVANNNDVKIYSITSASRSAIPDWAVQKNKEKLKHDQAWRNRIELIQDFEFPEASLRLQMTRDGVYQPQMRVFEVSQMAMKLDRHTEAENVQFEILSDDWTKSVLLQSDRTIELHSQFGLHYKTRVPKFGRDLSYHYPSCDLMIVGSSSEVWRLNLEQGRFLNSLQTGMSEINVSAINPAHQLFGFGGSNGCVEFWDPRERSRIGRLDVAAAIARDIDSSLLETFPEIESLAFSSDGLSFCVGSKTGQIVMYDLRRPTPILIKDHQYGFPIKKLLYHDASQNILSADSKIIKIWNRMDGTPFTSIESPHDINDVCVSGESGLVMLANEGVQIQSYYIPAMGPAPRWCPFLDNLTEELEEGTGMTMYDDYKFVTRKDLANLSLDHLVGTNLLKAYMHGFFVDLRLYEKAKAIANPFEFEDHKRRLVQQKIETQRKSRITAIKNLPKINRNLAAKLVFDNANLSDEPDSGDETSKRNKHSKLKKKRALNAAVRGLEEGEEVSSTNPLGDDRFAALFQDEEFQVDEESHEYRLHYPTQAAAAVAAKSRHIDPVQNPGSAYKDMSDPEGNASDSSESGDDAIRFSRFDKHGVKSSAPHVVGKHTGISQSKSNATTEPSKRKPTFYELKDGFNANDVHKEKDRSRYSHGKYSQSHGSDVHKMAFGQRVQQNGHDSNALIERNIAGNMSITFKPGQRRPNRKFGGSREDRDTQGGHNSREGDQERRGIRDLNLRGRGRGGRGRGGGRGRR</sequence>
<organism evidence="10 11">
    <name type="scientific">Batrachochytrium dendrobatidis (strain JAM81 / FGSC 10211)</name>
    <name type="common">Frog chytrid fungus</name>
    <dbReference type="NCBI Taxonomy" id="684364"/>
    <lineage>
        <taxon>Eukaryota</taxon>
        <taxon>Fungi</taxon>
        <taxon>Fungi incertae sedis</taxon>
        <taxon>Chytridiomycota</taxon>
        <taxon>Chytridiomycota incertae sedis</taxon>
        <taxon>Chytridiomycetes</taxon>
        <taxon>Rhizophydiales</taxon>
        <taxon>Rhizophydiales incertae sedis</taxon>
        <taxon>Batrachochytrium</taxon>
    </lineage>
</organism>
<evidence type="ECO:0000259" key="8">
    <source>
        <dbReference type="Pfam" id="PF23097"/>
    </source>
</evidence>
<dbReference type="InterPro" id="IPR036322">
    <property type="entry name" value="WD40_repeat_dom_sf"/>
</dbReference>
<name>F4NW56_BATDJ</name>
<dbReference type="STRING" id="684364.F4NW56"/>
<keyword evidence="5" id="KW-0539">Nucleus</keyword>
<feature type="compositionally biased region" description="Basic and acidic residues" evidence="6">
    <location>
        <begin position="700"/>
        <end position="728"/>
    </location>
</feature>
<keyword evidence="3" id="KW-0853">WD repeat</keyword>
<evidence type="ECO:0000256" key="2">
    <source>
        <dbReference type="ARBA" id="ARBA00005264"/>
    </source>
</evidence>
<feature type="region of interest" description="Disordered" evidence="6">
    <location>
        <begin position="542"/>
        <end position="654"/>
    </location>
</feature>
<comment type="subcellular location">
    <subcellularLocation>
        <location evidence="1">Nucleus</location>
        <location evidence="1">Nucleolus</location>
    </subcellularLocation>
</comment>
<gene>
    <name evidence="10" type="ORF">BATDEDRAFT_22906</name>
</gene>
<dbReference type="RefSeq" id="XP_006676663.1">
    <property type="nucleotide sequence ID" value="XM_006676600.1"/>
</dbReference>
<keyword evidence="4" id="KW-0677">Repeat</keyword>
<dbReference type="EMBL" id="GL882880">
    <property type="protein sequence ID" value="EGF82772.1"/>
    <property type="molecule type" value="Genomic_DNA"/>
</dbReference>
<dbReference type="InterPro" id="IPR001680">
    <property type="entry name" value="WD40_rpt"/>
</dbReference>
<dbReference type="InParanoid" id="F4NW56"/>
<dbReference type="Gene3D" id="2.130.10.10">
    <property type="entry name" value="YVTN repeat-like/Quinoprotein amine dehydrogenase"/>
    <property type="match status" value="2"/>
</dbReference>
<evidence type="ECO:0000313" key="10">
    <source>
        <dbReference type="EMBL" id="EGF82772.1"/>
    </source>
</evidence>
<dbReference type="OMA" id="GYFMDVR"/>
<comment type="similarity">
    <text evidence="2">Belongs to the WD repeat NOL10/ENP2 family.</text>
</comment>
<evidence type="ECO:0000256" key="6">
    <source>
        <dbReference type="SAM" id="MobiDB-lite"/>
    </source>
</evidence>
<dbReference type="HOGENOM" id="CLU_009923_0_0_1"/>
<evidence type="ECO:0000259" key="9">
    <source>
        <dbReference type="Pfam" id="PF23098"/>
    </source>
</evidence>
<proteinExistence type="inferred from homology"/>
<evidence type="ECO:0000259" key="7">
    <source>
        <dbReference type="Pfam" id="PF08159"/>
    </source>
</evidence>
<dbReference type="Pfam" id="PF08159">
    <property type="entry name" value="NUC153"/>
    <property type="match status" value="1"/>
</dbReference>
<feature type="region of interest" description="Disordered" evidence="6">
    <location>
        <begin position="462"/>
        <end position="486"/>
    </location>
</feature>
<feature type="compositionally biased region" description="Basic and acidic residues" evidence="6">
    <location>
        <begin position="632"/>
        <end position="641"/>
    </location>
</feature>
<dbReference type="InterPro" id="IPR040382">
    <property type="entry name" value="NOL10/Enp2"/>
</dbReference>
<feature type="region of interest" description="Disordered" evidence="6">
    <location>
        <begin position="682"/>
        <end position="745"/>
    </location>
</feature>
<dbReference type="GO" id="GO:0000462">
    <property type="term" value="P:maturation of SSU-rRNA from tricistronic rRNA transcript (SSU-rRNA, 5.8S rRNA, LSU-rRNA)"/>
    <property type="evidence" value="ECO:0000318"/>
    <property type="project" value="GO_Central"/>
</dbReference>
<dbReference type="InterPro" id="IPR056551">
    <property type="entry name" value="Beta-prop_NOL10_N"/>
</dbReference>
<dbReference type="PANTHER" id="PTHR14927:SF0">
    <property type="entry name" value="NUCLEOLAR PROTEIN 10"/>
    <property type="match status" value="1"/>
</dbReference>
<feature type="domain" description="Nucleolar protein 10-like second" evidence="8">
    <location>
        <begin position="366"/>
        <end position="414"/>
    </location>
</feature>
<dbReference type="Proteomes" id="UP000007241">
    <property type="component" value="Unassembled WGS sequence"/>
</dbReference>
<feature type="compositionally biased region" description="Basic residues" evidence="6">
    <location>
        <begin position="475"/>
        <end position="486"/>
    </location>
</feature>
<dbReference type="PANTHER" id="PTHR14927">
    <property type="entry name" value="NUCLEOLAR PROTEIN 10"/>
    <property type="match status" value="1"/>
</dbReference>
<feature type="compositionally biased region" description="Basic and acidic residues" evidence="6">
    <location>
        <begin position="577"/>
        <end position="588"/>
    </location>
</feature>
<dbReference type="InterPro" id="IPR012580">
    <property type="entry name" value="NUC153"/>
</dbReference>
<feature type="compositionally biased region" description="Basic residues" evidence="6">
    <location>
        <begin position="730"/>
        <end position="745"/>
    </location>
</feature>
<evidence type="ECO:0000256" key="5">
    <source>
        <dbReference type="ARBA" id="ARBA00023242"/>
    </source>
</evidence>
<dbReference type="Pfam" id="PF23098">
    <property type="entry name" value="Beta-prop_NOL10_N"/>
    <property type="match status" value="1"/>
</dbReference>
<dbReference type="GeneID" id="18238078"/>
<protein>
    <submittedName>
        <fullName evidence="10">Uncharacterized protein</fullName>
    </submittedName>
</protein>
<accession>F4NW56</accession>
<dbReference type="GO" id="GO:0032040">
    <property type="term" value="C:small-subunit processome"/>
    <property type="evidence" value="ECO:0000318"/>
    <property type="project" value="GO_Central"/>
</dbReference>
<dbReference type="SUPFAM" id="SSF50978">
    <property type="entry name" value="WD40 repeat-like"/>
    <property type="match status" value="1"/>
</dbReference>
<evidence type="ECO:0000313" key="11">
    <source>
        <dbReference type="Proteomes" id="UP000007241"/>
    </source>
</evidence>
<dbReference type="Pfam" id="PF23097">
    <property type="entry name" value="NOL10_2nd"/>
    <property type="match status" value="1"/>
</dbReference>
<dbReference type="FunCoup" id="F4NW56">
    <property type="interactions" value="762"/>
</dbReference>
<dbReference type="InterPro" id="IPR056550">
    <property type="entry name" value="NOL10_2nd"/>
</dbReference>
<feature type="domain" description="Nucleolar protein 10-like N-terminal" evidence="9">
    <location>
        <begin position="1"/>
        <end position="361"/>
    </location>
</feature>
<keyword evidence="11" id="KW-1185">Reference proteome</keyword>
<evidence type="ECO:0000256" key="4">
    <source>
        <dbReference type="ARBA" id="ARBA00022737"/>
    </source>
</evidence>
<reference evidence="10 11" key="1">
    <citation type="submission" date="2009-12" db="EMBL/GenBank/DDBJ databases">
        <title>The draft genome of Batrachochytrium dendrobatidis.</title>
        <authorList>
            <consortium name="US DOE Joint Genome Institute (JGI-PGF)"/>
            <person name="Kuo A."/>
            <person name="Salamov A."/>
            <person name="Schmutz J."/>
            <person name="Lucas S."/>
            <person name="Pitluck S."/>
            <person name="Rosenblum E."/>
            <person name="Stajich J."/>
            <person name="Eisen M."/>
            <person name="Grigoriev I.V."/>
        </authorList>
    </citation>
    <scope>NUCLEOTIDE SEQUENCE [LARGE SCALE GENOMIC DNA]</scope>
    <source>
        <strain evidence="11">JAM81 / FGSC 10211</strain>
    </source>
</reference>